<dbReference type="PANTHER" id="PTHR11365">
    <property type="entry name" value="5-OXOPROLINASE RELATED"/>
    <property type="match status" value="1"/>
</dbReference>
<reference evidence="5 6" key="1">
    <citation type="submission" date="2016-08" db="EMBL/GenBank/DDBJ databases">
        <title>New Insights into Marine Group III Euryarchaeota, from dark to light.</title>
        <authorList>
            <person name="Haro-Moreno J.M."/>
            <person name="Rodriguez-Valera F."/>
            <person name="Lopez-Garcia P."/>
            <person name="Moreira D."/>
            <person name="Martin-Cuadrado A.B."/>
        </authorList>
    </citation>
    <scope>NUCLEOTIDE SEQUENCE [LARGE SCALE GENOMIC DNA]</scope>
    <source>
        <strain evidence="5">CG-Epi2</strain>
    </source>
</reference>
<gene>
    <name evidence="5" type="ORF">BET99_00120</name>
</gene>
<evidence type="ECO:0008006" key="7">
    <source>
        <dbReference type="Google" id="ProtNLM"/>
    </source>
</evidence>
<evidence type="ECO:0000259" key="4">
    <source>
        <dbReference type="Pfam" id="PF05378"/>
    </source>
</evidence>
<dbReference type="Proteomes" id="UP000183615">
    <property type="component" value="Unassembled WGS sequence"/>
</dbReference>
<sequence length="1206" mass="132690">MSKWFFAIDRGGTFTDVIGLDPSNKLHKLKLLSESLVYEDSVVEGIRRLLKLPSNQKIPSEQIDRIRIGTTIATNALLERKGAETGLLITKGFKDLLEIGNQTRPRLFDLSIKKPENLFKLVYEVDERLDSDGNIIRDLDEVKLLHDLKKLKRENIDSIAIVLMHSWKNSVHEERCYEIAKSQGFSNISVSNKVIPLIKIVGRGQTTVVDSYLYPILHNYILSIEEKLGGIPIEFMQSSGGLTDSLSLNGKDSLMSGPAGGVIGAAKIGNLNKIDNIIGFDMGGTSTDISKYSGEFEKVVEVKAGGIEFQASSLDIKTIAAGGGSLLWFDGSKLQVGPESAGSNPGPVCYGLGGKLALTDANLILNRINSEYFPSVFGPNQDQKLDKNLAQEEFKKLKDIINKATSSTFSIEELALGFIDIANEKMSNAIKEISVSRGYDIREYGLVCFGGASPQHSCGIAKILGIKKTIIHPLASLQSAYGIANAEQFRYGIRSFVSPLSKDSLDMAYQICQETELGYISDLERLGIPSDSIKIKYFLDLRIIGTDSHLTLDLQDIDSITKVFSDRYQKTFGFKPSGKIEIANIKVEVYGTNIRIPEIKIERELENPLDSSTNHKIFFENEYCRVPFLSRSSIPIDKKKRGPAMIYDEYSSILIEPGFSFTNNEFGHLIIEQEDFVEKTISDSKDPISLEIFNNLFMSTAEQMGYTLQNMAHSVNIKERLDFSCALFDGDGNLVANAPHVPVHLGAMGESVKSIIDSNTNNMNRGDFYLINNPHKGGSHLPDLTVIAPVFSDNKKPIFYAASRGHHADIGGITPGSIPPFSTKIEQEGIIIDNFLIVKGGVFREKEFEELLTSSDYPARNLDERKNDINAQIASVHKGIEGIENIIEKYGLKTVQSYMRYIREDSAEAMSNALKNYLDNKKCKEIEFEDYLDDGSKICVKLTIKESFNSLYPYRAIVDFTGTSPQMGNNLNAPVAVTKAAVLYVFRLLINKEIPLNSGCLDLIDIKIPKGTLLNPNDRAAVVGGNVETSQRVTDVLLGALGIAAASQGTMNNFVFGSLDNSGKQYYETIAGGSGATQDSDGASAVQVHMTNTRSTDPEILEHRFKEVRLEEFSIRKNSGGYGKHKGGNGVIRSLHFLESKQISIVSERRTIPPYGIFGGDPGKCGQNSIITSDGEVELDSKVERLVKEGETIVIKTPGGGGFGVI</sequence>
<accession>A0A1J5TQ99</accession>
<dbReference type="Pfam" id="PF01968">
    <property type="entry name" value="Hydantoinase_A"/>
    <property type="match status" value="1"/>
</dbReference>
<evidence type="ECO:0000313" key="6">
    <source>
        <dbReference type="Proteomes" id="UP000183615"/>
    </source>
</evidence>
<evidence type="ECO:0000313" key="5">
    <source>
        <dbReference type="EMBL" id="OIR23105.1"/>
    </source>
</evidence>
<protein>
    <recommendedName>
        <fullName evidence="7">5-oxoprolinase</fullName>
    </recommendedName>
</protein>
<dbReference type="Pfam" id="PF05378">
    <property type="entry name" value="Hydant_A_N"/>
    <property type="match status" value="1"/>
</dbReference>
<feature type="domain" description="Hydantoinase/oxoprolinase N-terminal" evidence="4">
    <location>
        <begin position="6"/>
        <end position="183"/>
    </location>
</feature>
<dbReference type="GO" id="GO:0005829">
    <property type="term" value="C:cytosol"/>
    <property type="evidence" value="ECO:0007669"/>
    <property type="project" value="TreeGrafter"/>
</dbReference>
<dbReference type="InterPro" id="IPR002821">
    <property type="entry name" value="Hydantoinase_A"/>
</dbReference>
<dbReference type="InterPro" id="IPR008040">
    <property type="entry name" value="Hydant_A_N"/>
</dbReference>
<evidence type="ECO:0000259" key="2">
    <source>
        <dbReference type="Pfam" id="PF01968"/>
    </source>
</evidence>
<dbReference type="InterPro" id="IPR003692">
    <property type="entry name" value="Hydantoinase_B"/>
</dbReference>
<comment type="caution">
    <text evidence="5">The sequence shown here is derived from an EMBL/GenBank/DDBJ whole genome shotgun (WGS) entry which is preliminary data.</text>
</comment>
<comment type="similarity">
    <text evidence="1">Belongs to the oxoprolinase family.</text>
</comment>
<organism evidence="5 6">
    <name type="scientific">Marine Group III euryarchaeote CG-Epi2</name>
    <dbReference type="NCBI Taxonomy" id="1888996"/>
    <lineage>
        <taxon>Archaea</taxon>
        <taxon>Methanobacteriati</taxon>
        <taxon>Thermoplasmatota</taxon>
        <taxon>Thermoplasmata</taxon>
        <taxon>Candidatus Thermoprofundales</taxon>
    </lineage>
</organism>
<evidence type="ECO:0000259" key="3">
    <source>
        <dbReference type="Pfam" id="PF02538"/>
    </source>
</evidence>
<dbReference type="GO" id="GO:0017168">
    <property type="term" value="F:5-oxoprolinase (ATP-hydrolyzing) activity"/>
    <property type="evidence" value="ECO:0007669"/>
    <property type="project" value="TreeGrafter"/>
</dbReference>
<dbReference type="InterPro" id="IPR045079">
    <property type="entry name" value="Oxoprolinase-like"/>
</dbReference>
<dbReference type="GO" id="GO:0006749">
    <property type="term" value="P:glutathione metabolic process"/>
    <property type="evidence" value="ECO:0007669"/>
    <property type="project" value="TreeGrafter"/>
</dbReference>
<proteinExistence type="inferred from homology"/>
<feature type="domain" description="Hydantoinase B/oxoprolinase" evidence="3">
    <location>
        <begin position="686"/>
        <end position="1204"/>
    </location>
</feature>
<dbReference type="EMBL" id="MIYZ01000001">
    <property type="protein sequence ID" value="OIR23105.1"/>
    <property type="molecule type" value="Genomic_DNA"/>
</dbReference>
<dbReference type="AlphaFoldDB" id="A0A1J5TQ99"/>
<dbReference type="PANTHER" id="PTHR11365:SF23">
    <property type="entry name" value="HYPOTHETICAL 5-OXOPROLINASE (EUROFUNG)-RELATED"/>
    <property type="match status" value="1"/>
</dbReference>
<name>A0A1J5TQ99_9ARCH</name>
<evidence type="ECO:0000256" key="1">
    <source>
        <dbReference type="ARBA" id="ARBA00010403"/>
    </source>
</evidence>
<dbReference type="Pfam" id="PF02538">
    <property type="entry name" value="Hydantoinase_B"/>
    <property type="match status" value="1"/>
</dbReference>
<feature type="domain" description="Hydantoinase A/oxoprolinase" evidence="2">
    <location>
        <begin position="203"/>
        <end position="487"/>
    </location>
</feature>